<dbReference type="EMBL" id="UGQS01000002">
    <property type="protein sequence ID" value="STZ77474.1"/>
    <property type="molecule type" value="Genomic_DNA"/>
</dbReference>
<sequence length="133" mass="15817">MSASRALLILAAASGLAACAITPEQQARREAAQQHYRQQLQTALAAQCDPATAELMRRQFALAELPQAELSKEQQALRLEYIDKINDPMFQACYKMAWQNHISQQRLQQIRRYYDDWDDYFYPFRRHPYWRYW</sequence>
<dbReference type="PROSITE" id="PS51257">
    <property type="entry name" value="PROKAR_LIPOPROTEIN"/>
    <property type="match status" value="1"/>
</dbReference>
<dbReference type="Proteomes" id="UP000254651">
    <property type="component" value="Unassembled WGS sequence"/>
</dbReference>
<evidence type="ECO:0000313" key="2">
    <source>
        <dbReference type="EMBL" id="STZ77474.1"/>
    </source>
</evidence>
<feature type="chain" id="PRO_5017087018" description="Lipoprotein" evidence="1">
    <location>
        <begin position="18"/>
        <end position="133"/>
    </location>
</feature>
<gene>
    <name evidence="2" type="ORF">NCTC10295_02292</name>
</gene>
<feature type="signal peptide" evidence="1">
    <location>
        <begin position="1"/>
        <end position="17"/>
    </location>
</feature>
<proteinExistence type="predicted"/>
<dbReference type="RefSeq" id="WP_066080374.1">
    <property type="nucleotide sequence ID" value="NZ_CP181246.1"/>
</dbReference>
<reference evidence="2 3" key="1">
    <citation type="submission" date="2018-06" db="EMBL/GenBank/DDBJ databases">
        <authorList>
            <consortium name="Pathogen Informatics"/>
            <person name="Doyle S."/>
        </authorList>
    </citation>
    <scope>NUCLEOTIDE SEQUENCE [LARGE SCALE GENOMIC DNA]</scope>
    <source>
        <strain evidence="2 3">NCTC10295</strain>
    </source>
</reference>
<evidence type="ECO:0008006" key="4">
    <source>
        <dbReference type="Google" id="ProtNLM"/>
    </source>
</evidence>
<evidence type="ECO:0000256" key="1">
    <source>
        <dbReference type="SAM" id="SignalP"/>
    </source>
</evidence>
<keyword evidence="3" id="KW-1185">Reference proteome</keyword>
<dbReference type="AlphaFoldDB" id="A0A378UJ93"/>
<name>A0A378UJ93_BERDE</name>
<evidence type="ECO:0000313" key="3">
    <source>
        <dbReference type="Proteomes" id="UP000254651"/>
    </source>
</evidence>
<keyword evidence="1" id="KW-0732">Signal</keyword>
<protein>
    <recommendedName>
        <fullName evidence="4">Lipoprotein</fullName>
    </recommendedName>
</protein>
<organism evidence="2 3">
    <name type="scientific">Bergeriella denitrificans</name>
    <name type="common">Neisseria denitrificans</name>
    <dbReference type="NCBI Taxonomy" id="494"/>
    <lineage>
        <taxon>Bacteria</taxon>
        <taxon>Pseudomonadati</taxon>
        <taxon>Pseudomonadota</taxon>
        <taxon>Betaproteobacteria</taxon>
        <taxon>Neisseriales</taxon>
        <taxon>Neisseriaceae</taxon>
        <taxon>Bergeriella</taxon>
    </lineage>
</organism>
<accession>A0A378UJ93</accession>